<dbReference type="InterPro" id="IPR037160">
    <property type="entry name" value="DNA_Pol_thumb_sf"/>
</dbReference>
<dbReference type="InterPro" id="IPR043519">
    <property type="entry name" value="NT_sf"/>
</dbReference>
<evidence type="ECO:0000256" key="10">
    <source>
        <dbReference type="ARBA" id="ARBA00022932"/>
    </source>
</evidence>
<dbReference type="PANTHER" id="PTHR11276:SF28">
    <property type="entry name" value="DNA POLYMERASE LAMBDA"/>
    <property type="match status" value="1"/>
</dbReference>
<dbReference type="Pfam" id="PF10391">
    <property type="entry name" value="DNA_pol_lambd_f"/>
    <property type="match status" value="1"/>
</dbReference>
<keyword evidence="11 16" id="KW-0234">DNA repair</keyword>
<evidence type="ECO:0000256" key="8">
    <source>
        <dbReference type="ARBA" id="ARBA00022723"/>
    </source>
</evidence>
<gene>
    <name evidence="19" type="ORF">R5R35_002331</name>
</gene>
<comment type="caution">
    <text evidence="19">The sequence shown here is derived from an EMBL/GenBank/DDBJ whole genome shotgun (WGS) entry which is preliminary data.</text>
</comment>
<keyword evidence="12" id="KW-0456">Lyase</keyword>
<dbReference type="GO" id="GO:0006303">
    <property type="term" value="P:double-strand break repair via nonhomologous end joining"/>
    <property type="evidence" value="ECO:0007669"/>
    <property type="project" value="TreeGrafter"/>
</dbReference>
<dbReference type="InterPro" id="IPR001357">
    <property type="entry name" value="BRCT_dom"/>
</dbReference>
<evidence type="ECO:0000256" key="7">
    <source>
        <dbReference type="ARBA" id="ARBA00022705"/>
    </source>
</evidence>
<dbReference type="InterPro" id="IPR010996">
    <property type="entry name" value="HHH_MUS81"/>
</dbReference>
<dbReference type="SUPFAM" id="SSF47802">
    <property type="entry name" value="DNA polymerase beta, N-terminal domain-like"/>
    <property type="match status" value="1"/>
</dbReference>
<dbReference type="PROSITE" id="PS50172">
    <property type="entry name" value="BRCT"/>
    <property type="match status" value="1"/>
</dbReference>
<evidence type="ECO:0000256" key="4">
    <source>
        <dbReference type="ARBA" id="ARBA00022634"/>
    </source>
</evidence>
<keyword evidence="9 16" id="KW-0227">DNA damage</keyword>
<keyword evidence="8" id="KW-0479">Metal-binding</keyword>
<evidence type="ECO:0000256" key="3">
    <source>
        <dbReference type="ARBA" id="ARBA00008323"/>
    </source>
</evidence>
<comment type="similarity">
    <text evidence="3 16">Belongs to the DNA polymerase type-X family.</text>
</comment>
<evidence type="ECO:0000313" key="19">
    <source>
        <dbReference type="EMBL" id="KAK7865453.1"/>
    </source>
</evidence>
<dbReference type="PRINTS" id="PR00870">
    <property type="entry name" value="DNAPOLXBETA"/>
</dbReference>
<dbReference type="SMART" id="SM00483">
    <property type="entry name" value="POLXc"/>
    <property type="match status" value="1"/>
</dbReference>
<dbReference type="PANTHER" id="PTHR11276">
    <property type="entry name" value="DNA POLYMERASE TYPE-X FAMILY MEMBER"/>
    <property type="match status" value="1"/>
</dbReference>
<dbReference type="InterPro" id="IPR027421">
    <property type="entry name" value="DNA_pol_lamdba_lyase_dom_sf"/>
</dbReference>
<dbReference type="SUPFAM" id="SSF52113">
    <property type="entry name" value="BRCT domain"/>
    <property type="match status" value="1"/>
</dbReference>
<sequence length="476" mass="54306">MSGNHIFRDCFIHIIPKCIGPKRYQLFKNQISKNGGNLCDKEQCESALTHVVYDEGLSVDDPEIKYFLELDESMKIVGTRWLSECIKNQKLVPINEFQLLISPKQDIRPTDKGNESGTNAVDSPPKKAKVELEIENENQSMHTQKSLNSELVAELSKVAKSYRSLGDVYRSRNYTSAISIIQKYPKEIKSYEEALSIKGISERMATKIGEIIETGDLRKTAELIDNEKMKIVDLFTQIWGVGPATADNWFRQGHRTLEDVKTKCSLNRMQQIGVKYFDDFQKPIPRHEVEEICVKVTQVAQSIDSRIKTEICGSYRRGKLLCGDVDIVVFEHNENHSHLMQKLLKTLTSSKFISDEFASLEASRHHKFLGICKMPGQDSVFRRLDIFIAPFKEYAPAMVHYTGSATFNVAMRQYAIKKGMHLSEHGLYDKVVRNGNFVVTGHPLLTPSEESIFHLLGVPYKKPEDRENLSVKELRD</sequence>
<organism evidence="19 20">
    <name type="scientific">Gryllus longicercus</name>
    <dbReference type="NCBI Taxonomy" id="2509291"/>
    <lineage>
        <taxon>Eukaryota</taxon>
        <taxon>Metazoa</taxon>
        <taxon>Ecdysozoa</taxon>
        <taxon>Arthropoda</taxon>
        <taxon>Hexapoda</taxon>
        <taxon>Insecta</taxon>
        <taxon>Pterygota</taxon>
        <taxon>Neoptera</taxon>
        <taxon>Polyneoptera</taxon>
        <taxon>Orthoptera</taxon>
        <taxon>Ensifera</taxon>
        <taxon>Gryllidea</taxon>
        <taxon>Grylloidea</taxon>
        <taxon>Gryllidae</taxon>
        <taxon>Gryllinae</taxon>
        <taxon>Gryllus</taxon>
    </lineage>
</organism>
<dbReference type="GO" id="GO:0005634">
    <property type="term" value="C:nucleus"/>
    <property type="evidence" value="ECO:0007669"/>
    <property type="project" value="UniProtKB-SubCell"/>
</dbReference>
<keyword evidence="13 16" id="KW-0539">Nucleus</keyword>
<dbReference type="InterPro" id="IPR002008">
    <property type="entry name" value="DNA_pol_X_beta-like"/>
</dbReference>
<dbReference type="EMBL" id="JAZDUA010000176">
    <property type="protein sequence ID" value="KAK7865453.1"/>
    <property type="molecule type" value="Genomic_DNA"/>
</dbReference>
<dbReference type="Gene3D" id="3.40.50.10190">
    <property type="entry name" value="BRCT domain"/>
    <property type="match status" value="1"/>
</dbReference>
<dbReference type="GO" id="GO:0016829">
    <property type="term" value="F:lyase activity"/>
    <property type="evidence" value="ECO:0007669"/>
    <property type="project" value="UniProtKB-KW"/>
</dbReference>
<evidence type="ECO:0000256" key="12">
    <source>
        <dbReference type="ARBA" id="ARBA00023239"/>
    </source>
</evidence>
<evidence type="ECO:0000256" key="16">
    <source>
        <dbReference type="RuleBase" id="RU366014"/>
    </source>
</evidence>
<dbReference type="Gene3D" id="1.10.150.110">
    <property type="entry name" value="DNA polymerase beta, N-terminal domain-like"/>
    <property type="match status" value="1"/>
</dbReference>
<name>A0AAN9Z2D0_9ORTH</name>
<reference evidence="19 20" key="1">
    <citation type="submission" date="2024-03" db="EMBL/GenBank/DDBJ databases">
        <title>The genome assembly and annotation of the cricket Gryllus longicercus Weissman &amp; Gray.</title>
        <authorList>
            <person name="Szrajer S."/>
            <person name="Gray D."/>
            <person name="Ylla G."/>
        </authorList>
    </citation>
    <scope>NUCLEOTIDE SEQUENCE [LARGE SCALE GENOMIC DNA]</scope>
    <source>
        <strain evidence="19">DAG 2021-001</strain>
        <tissue evidence="19">Whole body minus gut</tissue>
    </source>
</reference>
<dbReference type="InterPro" id="IPR022312">
    <property type="entry name" value="DNA_pol_X"/>
</dbReference>
<dbReference type="CDD" id="cd00141">
    <property type="entry name" value="NT_POLXc"/>
    <property type="match status" value="1"/>
</dbReference>
<proteinExistence type="inferred from homology"/>
<feature type="region of interest" description="Disordered" evidence="17">
    <location>
        <begin position="106"/>
        <end position="127"/>
    </location>
</feature>
<keyword evidence="7" id="KW-0235">DNA replication</keyword>
<evidence type="ECO:0000256" key="6">
    <source>
        <dbReference type="ARBA" id="ARBA00022695"/>
    </source>
</evidence>
<dbReference type="GO" id="GO:0003677">
    <property type="term" value="F:DNA binding"/>
    <property type="evidence" value="ECO:0007669"/>
    <property type="project" value="UniProtKB-UniRule"/>
</dbReference>
<keyword evidence="6 16" id="KW-0548">Nucleotidyltransferase</keyword>
<dbReference type="GO" id="GO:0046872">
    <property type="term" value="F:metal ion binding"/>
    <property type="evidence" value="ECO:0007669"/>
    <property type="project" value="UniProtKB-UniRule"/>
</dbReference>
<dbReference type="Pfam" id="PF14792">
    <property type="entry name" value="DNA_pol_B_palm"/>
    <property type="match status" value="1"/>
</dbReference>
<evidence type="ECO:0000313" key="20">
    <source>
        <dbReference type="Proteomes" id="UP001378592"/>
    </source>
</evidence>
<dbReference type="InterPro" id="IPR036420">
    <property type="entry name" value="BRCT_dom_sf"/>
</dbReference>
<comment type="catalytic activity">
    <reaction evidence="14 16">
        <text>DNA(n) + a 2'-deoxyribonucleoside 5'-triphosphate = DNA(n+1) + diphosphate</text>
        <dbReference type="Rhea" id="RHEA:22508"/>
        <dbReference type="Rhea" id="RHEA-COMP:17339"/>
        <dbReference type="Rhea" id="RHEA-COMP:17340"/>
        <dbReference type="ChEBI" id="CHEBI:33019"/>
        <dbReference type="ChEBI" id="CHEBI:61560"/>
        <dbReference type="ChEBI" id="CHEBI:173112"/>
        <dbReference type="EC" id="2.7.7.7"/>
    </reaction>
</comment>
<evidence type="ECO:0000256" key="11">
    <source>
        <dbReference type="ARBA" id="ARBA00023204"/>
    </source>
</evidence>
<dbReference type="SUPFAM" id="SSF81585">
    <property type="entry name" value="PsbU/PolX domain-like"/>
    <property type="match status" value="1"/>
</dbReference>
<comment type="cofactor">
    <cofactor evidence="1">
        <name>Mn(2+)</name>
        <dbReference type="ChEBI" id="CHEBI:29035"/>
    </cofactor>
</comment>
<evidence type="ECO:0000256" key="9">
    <source>
        <dbReference type="ARBA" id="ARBA00022763"/>
    </source>
</evidence>
<dbReference type="GO" id="GO:0003887">
    <property type="term" value="F:DNA-directed DNA polymerase activity"/>
    <property type="evidence" value="ECO:0007669"/>
    <property type="project" value="UniProtKB-UniRule"/>
</dbReference>
<dbReference type="InterPro" id="IPR028207">
    <property type="entry name" value="DNA_pol_B_palm_palm"/>
</dbReference>
<dbReference type="Proteomes" id="UP001378592">
    <property type="component" value="Unassembled WGS sequence"/>
</dbReference>
<dbReference type="PRINTS" id="PR00869">
    <property type="entry name" value="DNAPOLX"/>
</dbReference>
<keyword evidence="4" id="KW-0237">DNA synthesis</keyword>
<feature type="active site" description="Nucleophile; Schiff-base intermediate with DNA; for 5'-dRP lyase activity" evidence="15">
    <location>
        <position position="207"/>
    </location>
</feature>
<evidence type="ECO:0000256" key="14">
    <source>
        <dbReference type="ARBA" id="ARBA00049244"/>
    </source>
</evidence>
<keyword evidence="5 16" id="KW-0808">Transferase</keyword>
<evidence type="ECO:0000259" key="18">
    <source>
        <dbReference type="PROSITE" id="PS50172"/>
    </source>
</evidence>
<comment type="function">
    <text evidence="16">DNA polymerase that functions in several pathways of DNA repair. Involved in base excision repair (BER) responsible for repair of lesions that give rise to abasic (AP) sites in DNA. Also contributes to DNA double-strand break repair by non-homologous end joining and homologous recombination. Has both template-dependent and template-independent (terminal transferase) DNA polymerase activities. Has also a 5'-deoxyribose-5-phosphate lyase (dRP lyase) activity.</text>
</comment>
<comment type="subcellular location">
    <subcellularLocation>
        <location evidence="2 16">Nucleus</location>
    </subcellularLocation>
</comment>
<dbReference type="Gene3D" id="3.30.210.10">
    <property type="entry name" value="DNA polymerase, thumb domain"/>
    <property type="match status" value="1"/>
</dbReference>
<dbReference type="InterPro" id="IPR002054">
    <property type="entry name" value="DNA-dir_DNA_pol_X"/>
</dbReference>
<dbReference type="Gene3D" id="3.30.460.10">
    <property type="entry name" value="Beta Polymerase, domain 2"/>
    <property type="match status" value="1"/>
</dbReference>
<dbReference type="AlphaFoldDB" id="A0AAN9Z2D0"/>
<dbReference type="InterPro" id="IPR029398">
    <property type="entry name" value="PolB_thumb"/>
</dbReference>
<evidence type="ECO:0000256" key="13">
    <source>
        <dbReference type="ARBA" id="ARBA00023242"/>
    </source>
</evidence>
<dbReference type="SUPFAM" id="SSF81301">
    <property type="entry name" value="Nucleotidyltransferase"/>
    <property type="match status" value="1"/>
</dbReference>
<accession>A0AAN9Z2D0</accession>
<evidence type="ECO:0000256" key="15">
    <source>
        <dbReference type="PIRSR" id="PIRSR622312-50"/>
    </source>
</evidence>
<dbReference type="Pfam" id="PF14716">
    <property type="entry name" value="HHH_8"/>
    <property type="match status" value="1"/>
</dbReference>
<dbReference type="FunFam" id="1.10.150.20:FF:000010">
    <property type="entry name" value="DNA polymerase lambda"/>
    <property type="match status" value="1"/>
</dbReference>
<evidence type="ECO:0000256" key="2">
    <source>
        <dbReference type="ARBA" id="ARBA00004123"/>
    </source>
</evidence>
<dbReference type="Pfam" id="PF14791">
    <property type="entry name" value="DNA_pol_B_thumb"/>
    <property type="match status" value="1"/>
</dbReference>
<keyword evidence="10 16" id="KW-0239">DNA-directed DNA polymerase</keyword>
<keyword evidence="20" id="KW-1185">Reference proteome</keyword>
<evidence type="ECO:0000256" key="1">
    <source>
        <dbReference type="ARBA" id="ARBA00001936"/>
    </source>
</evidence>
<dbReference type="EC" id="2.7.7.7" evidence="16"/>
<dbReference type="InterPro" id="IPR018944">
    <property type="entry name" value="DNA_pol_lambd_fingers_domain"/>
</dbReference>
<feature type="domain" description="BRCT" evidence="18">
    <location>
        <begin position="2"/>
        <end position="99"/>
    </location>
</feature>
<dbReference type="Pfam" id="PF16589">
    <property type="entry name" value="BRCT_2"/>
    <property type="match status" value="1"/>
</dbReference>
<protein>
    <recommendedName>
        <fullName evidence="16">DNA polymerase</fullName>
        <ecNumber evidence="16">2.7.7.7</ecNumber>
    </recommendedName>
</protein>
<dbReference type="Gene3D" id="1.10.150.20">
    <property type="entry name" value="5' to 3' exonuclease, C-terminal subdomain"/>
    <property type="match status" value="1"/>
</dbReference>
<evidence type="ECO:0000256" key="17">
    <source>
        <dbReference type="SAM" id="MobiDB-lite"/>
    </source>
</evidence>
<evidence type="ECO:0000256" key="5">
    <source>
        <dbReference type="ARBA" id="ARBA00022679"/>
    </source>
</evidence>